<accession>A0ABP7HV23</accession>
<dbReference type="PROSITE" id="PS50924">
    <property type="entry name" value="MHYT"/>
    <property type="match status" value="1"/>
</dbReference>
<dbReference type="PANTHER" id="PTHR35152">
    <property type="entry name" value="DOMAIN SIGNALLING PROTEIN, PUTATIVE (AFU_ORTHOLOGUE AFUA_5G11310)-RELATED"/>
    <property type="match status" value="1"/>
</dbReference>
<feature type="transmembrane region" description="Helical" evidence="1">
    <location>
        <begin position="81"/>
        <end position="102"/>
    </location>
</feature>
<name>A0ABP7HV23_9ACTN</name>
<dbReference type="RefSeq" id="WP_344937706.1">
    <property type="nucleotide sequence ID" value="NZ_BAAAZR010000003.1"/>
</dbReference>
<feature type="domain" description="MHYT" evidence="3">
    <location>
        <begin position="9"/>
        <end position="199"/>
    </location>
</feature>
<dbReference type="PANTHER" id="PTHR35152:SF1">
    <property type="entry name" value="DOMAIN SIGNALLING PROTEIN, PUTATIVE (AFU_ORTHOLOGUE AFUA_5G11310)-RELATED"/>
    <property type="match status" value="1"/>
</dbReference>
<feature type="transmembrane region" description="Helical" evidence="1">
    <location>
        <begin position="109"/>
        <end position="133"/>
    </location>
</feature>
<proteinExistence type="predicted"/>
<dbReference type="Pfam" id="PF03707">
    <property type="entry name" value="MHYT"/>
    <property type="match status" value="2"/>
</dbReference>
<feature type="transmembrane region" description="Helical" evidence="1">
    <location>
        <begin position="145"/>
        <end position="164"/>
    </location>
</feature>
<reference evidence="5" key="1">
    <citation type="journal article" date="2019" name="Int. J. Syst. Evol. Microbiol.">
        <title>The Global Catalogue of Microorganisms (GCM) 10K type strain sequencing project: providing services to taxonomists for standard genome sequencing and annotation.</title>
        <authorList>
            <consortium name="The Broad Institute Genomics Platform"/>
            <consortium name="The Broad Institute Genome Sequencing Center for Infectious Disease"/>
            <person name="Wu L."/>
            <person name="Ma J."/>
        </authorList>
    </citation>
    <scope>NUCLEOTIDE SEQUENCE [LARGE SCALE GENOMIC DNA]</scope>
    <source>
        <strain evidence="5">JCM 16908</strain>
    </source>
</reference>
<feature type="region of interest" description="Disordered" evidence="2">
    <location>
        <begin position="258"/>
        <end position="284"/>
    </location>
</feature>
<keyword evidence="1" id="KW-1133">Transmembrane helix</keyword>
<sequence>MSPIDHFSNGAFTPVLSYVMSVVGSLLGLVLASRARGAQGAARIRWLAVAAISIGGTGIWVMHFIAMMGFSVRGVGIRYDVPLTIVSAVVAIVMVGVGLLLVSRGGERLVPLALAGLLTGLGVAGMHYMGMAAMHMPVTTGYDPLLVAASVLIAVVASTVALWFTLRVEGALATTGAALIMGLAVCGMHYTGMFSLSVSAMHPADGDALEGVPAISFLLPMLIGISLLTLVLLLTVMLSPSRRELETEAMLLAQLRDGGTGHAPSTPAPPATPSMFDSRRPGGS</sequence>
<gene>
    <name evidence="4" type="ORF">GCM10022226_22840</name>
</gene>
<feature type="transmembrane region" description="Helical" evidence="1">
    <location>
        <begin position="171"/>
        <end position="192"/>
    </location>
</feature>
<protein>
    <submittedName>
        <fullName evidence="4">MHYT domain-containing protein</fullName>
    </submittedName>
</protein>
<dbReference type="InterPro" id="IPR005330">
    <property type="entry name" value="MHYT_dom"/>
</dbReference>
<evidence type="ECO:0000259" key="3">
    <source>
        <dbReference type="PROSITE" id="PS50924"/>
    </source>
</evidence>
<dbReference type="EMBL" id="BAAAZR010000003">
    <property type="protein sequence ID" value="GAA3802450.1"/>
    <property type="molecule type" value="Genomic_DNA"/>
</dbReference>
<dbReference type="Proteomes" id="UP001500888">
    <property type="component" value="Unassembled WGS sequence"/>
</dbReference>
<comment type="caution">
    <text evidence="4">The sequence shown here is derived from an EMBL/GenBank/DDBJ whole genome shotgun (WGS) entry which is preliminary data.</text>
</comment>
<evidence type="ECO:0000256" key="2">
    <source>
        <dbReference type="SAM" id="MobiDB-lite"/>
    </source>
</evidence>
<evidence type="ECO:0000313" key="5">
    <source>
        <dbReference type="Proteomes" id="UP001500888"/>
    </source>
</evidence>
<evidence type="ECO:0000313" key="4">
    <source>
        <dbReference type="EMBL" id="GAA3802450.1"/>
    </source>
</evidence>
<organism evidence="4 5">
    <name type="scientific">Sphaerisporangium flaviroseum</name>
    <dbReference type="NCBI Taxonomy" id="509199"/>
    <lineage>
        <taxon>Bacteria</taxon>
        <taxon>Bacillati</taxon>
        <taxon>Actinomycetota</taxon>
        <taxon>Actinomycetes</taxon>
        <taxon>Streptosporangiales</taxon>
        <taxon>Streptosporangiaceae</taxon>
        <taxon>Sphaerisporangium</taxon>
    </lineage>
</organism>
<evidence type="ECO:0000256" key="1">
    <source>
        <dbReference type="PROSITE-ProRule" id="PRU00244"/>
    </source>
</evidence>
<keyword evidence="1" id="KW-0472">Membrane</keyword>
<keyword evidence="1" id="KW-0812">Transmembrane</keyword>
<feature type="transmembrane region" description="Helical" evidence="1">
    <location>
        <begin position="212"/>
        <end position="236"/>
    </location>
</feature>
<feature type="transmembrane region" description="Helical" evidence="1">
    <location>
        <begin position="44"/>
        <end position="69"/>
    </location>
</feature>
<keyword evidence="5" id="KW-1185">Reference proteome</keyword>
<feature type="transmembrane region" description="Helical" evidence="1">
    <location>
        <begin position="12"/>
        <end position="32"/>
    </location>
</feature>